<protein>
    <submittedName>
        <fullName evidence="2">Helix-turn-helix domain-containing protein</fullName>
    </submittedName>
</protein>
<evidence type="ECO:0000313" key="3">
    <source>
        <dbReference type="Proteomes" id="UP001250656"/>
    </source>
</evidence>
<dbReference type="Proteomes" id="UP001250656">
    <property type="component" value="Unassembled WGS sequence"/>
</dbReference>
<dbReference type="InterPro" id="IPR041657">
    <property type="entry name" value="HTH_17"/>
</dbReference>
<accession>A0ABU3L3X7</accession>
<evidence type="ECO:0000313" key="2">
    <source>
        <dbReference type="EMBL" id="MDT7828330.1"/>
    </source>
</evidence>
<feature type="domain" description="Helix-turn-helix" evidence="1">
    <location>
        <begin position="42"/>
        <end position="91"/>
    </location>
</feature>
<name>A0ABU3L3X7_9FLAO</name>
<dbReference type="SUPFAM" id="SSF46955">
    <property type="entry name" value="Putative DNA-binding domain"/>
    <property type="match status" value="1"/>
</dbReference>
<sequence>MKRIFIMDDSGIKEYVPAEFFQKSNSIPVENSIQENPSEDKLLTIADLVKKFQVTRPTIYAWIEKGLLKKISLGGRVLFHPDDIDTLIQEMRGISS</sequence>
<dbReference type="EMBL" id="JAVTTP010000001">
    <property type="protein sequence ID" value="MDT7828330.1"/>
    <property type="molecule type" value="Genomic_DNA"/>
</dbReference>
<comment type="caution">
    <text evidence="2">The sequence shown here is derived from an EMBL/GenBank/DDBJ whole genome shotgun (WGS) entry which is preliminary data.</text>
</comment>
<gene>
    <name evidence="2" type="ORF">RQM65_06615</name>
</gene>
<evidence type="ECO:0000259" key="1">
    <source>
        <dbReference type="Pfam" id="PF12728"/>
    </source>
</evidence>
<keyword evidence="3" id="KW-1185">Reference proteome</keyword>
<dbReference type="Gene3D" id="1.10.1660.10">
    <property type="match status" value="1"/>
</dbReference>
<proteinExistence type="predicted"/>
<dbReference type="Pfam" id="PF12728">
    <property type="entry name" value="HTH_17"/>
    <property type="match status" value="1"/>
</dbReference>
<dbReference type="InterPro" id="IPR009061">
    <property type="entry name" value="DNA-bd_dom_put_sf"/>
</dbReference>
<reference evidence="2 3" key="1">
    <citation type="submission" date="2023-09" db="EMBL/GenBank/DDBJ databases">
        <title>Novel taxa isolated from Blanes Bay.</title>
        <authorList>
            <person name="Rey-Velasco X."/>
            <person name="Lucena T."/>
        </authorList>
    </citation>
    <scope>NUCLEOTIDE SEQUENCE [LARGE SCALE GENOMIC DNA]</scope>
    <source>
        <strain evidence="2 3">S334</strain>
    </source>
</reference>
<organism evidence="2 3">
    <name type="scientific">Pricia mediterranea</name>
    <dbReference type="NCBI Taxonomy" id="3076079"/>
    <lineage>
        <taxon>Bacteria</taxon>
        <taxon>Pseudomonadati</taxon>
        <taxon>Bacteroidota</taxon>
        <taxon>Flavobacteriia</taxon>
        <taxon>Flavobacteriales</taxon>
        <taxon>Flavobacteriaceae</taxon>
        <taxon>Pricia</taxon>
    </lineage>
</organism>
<dbReference type="RefSeq" id="WP_314013591.1">
    <property type="nucleotide sequence ID" value="NZ_JAVTTP010000001.1"/>
</dbReference>